<gene>
    <name evidence="2" type="ORF">DMP03_04825</name>
</gene>
<sequence length="73" mass="7273">MVRLNPLAWLGELVGNYPLRLSGGFAVLGGAVATALSVGPNAGVNELVSFASTQPAYAAAVVCGLAVVLFVDG</sequence>
<dbReference type="AlphaFoldDB" id="A0A5N5UD81"/>
<keyword evidence="1" id="KW-1133">Transmembrane helix</keyword>
<dbReference type="EMBL" id="QJOW01000002">
    <property type="protein sequence ID" value="KAB7516696.1"/>
    <property type="molecule type" value="Genomic_DNA"/>
</dbReference>
<keyword evidence="1" id="KW-0812">Transmembrane</keyword>
<organism evidence="2 3">
    <name type="scientific">Halosegnis rubeus</name>
    <dbReference type="NCBI Taxonomy" id="2212850"/>
    <lineage>
        <taxon>Archaea</taxon>
        <taxon>Methanobacteriati</taxon>
        <taxon>Methanobacteriota</taxon>
        <taxon>Stenosarchaea group</taxon>
        <taxon>Halobacteria</taxon>
        <taxon>Halobacteriales</taxon>
        <taxon>Natronomonadaceae</taxon>
        <taxon>Halosegnis</taxon>
    </lineage>
</organism>
<proteinExistence type="predicted"/>
<evidence type="ECO:0000313" key="3">
    <source>
        <dbReference type="Proteomes" id="UP000326302"/>
    </source>
</evidence>
<dbReference type="OrthoDB" id="375845at2157"/>
<protein>
    <submittedName>
        <fullName evidence="2">Uncharacterized protein</fullName>
    </submittedName>
</protein>
<evidence type="ECO:0000256" key="1">
    <source>
        <dbReference type="SAM" id="Phobius"/>
    </source>
</evidence>
<accession>A0A5N5UD81</accession>
<keyword evidence="1" id="KW-0472">Membrane</keyword>
<comment type="caution">
    <text evidence="2">The sequence shown here is derived from an EMBL/GenBank/DDBJ whole genome shotgun (WGS) entry which is preliminary data.</text>
</comment>
<feature type="transmembrane region" description="Helical" evidence="1">
    <location>
        <begin position="21"/>
        <end position="42"/>
    </location>
</feature>
<feature type="transmembrane region" description="Helical" evidence="1">
    <location>
        <begin position="54"/>
        <end position="71"/>
    </location>
</feature>
<evidence type="ECO:0000313" key="2">
    <source>
        <dbReference type="EMBL" id="KAB7516696.1"/>
    </source>
</evidence>
<reference evidence="2 3" key="1">
    <citation type="submission" date="2019-10" db="EMBL/GenBank/DDBJ databases">
        <title>Unraveling microbial dark matter from salterns through culturing: the case of the genus Halosegnis.</title>
        <authorList>
            <person name="Duran-Viseras A."/>
            <person name="Andrei A.-S."/>
            <person name="Vera-Gargallo B."/>
            <person name="Ghai R."/>
            <person name="Sanchez-Porro C."/>
            <person name="Ventosa A."/>
        </authorList>
    </citation>
    <scope>NUCLEOTIDE SEQUENCE [LARGE SCALE GENOMIC DNA]</scope>
    <source>
        <strain evidence="2 3">F17-44</strain>
    </source>
</reference>
<dbReference type="RefSeq" id="WP_152119583.1">
    <property type="nucleotide sequence ID" value="NZ_QJOW01000002.1"/>
</dbReference>
<name>A0A5N5UD81_9EURY</name>
<dbReference type="Proteomes" id="UP000326302">
    <property type="component" value="Unassembled WGS sequence"/>
</dbReference>